<evidence type="ECO:0000313" key="1">
    <source>
        <dbReference type="EMBL" id="MCP9763829.1"/>
    </source>
</evidence>
<comment type="caution">
    <text evidence="1">The sequence shown here is derived from an EMBL/GenBank/DDBJ whole genome shotgun (WGS) entry which is preliminary data.</text>
</comment>
<name>A0AAE3H4D9_9BACT</name>
<accession>A0AAE3H4D9</accession>
<reference evidence="1 2" key="1">
    <citation type="submission" date="2018-11" db="EMBL/GenBank/DDBJ databases">
        <title>Novel bacteria species description.</title>
        <authorList>
            <person name="Han J.-H."/>
        </authorList>
    </citation>
    <scope>NUCLEOTIDE SEQUENCE [LARGE SCALE GENOMIC DNA]</scope>
    <source>
        <strain evidence="1 2">KCTC23259</strain>
    </source>
</reference>
<organism evidence="1 2">
    <name type="scientific">Lacihabitans soyangensis</name>
    <dbReference type="NCBI Taxonomy" id="869394"/>
    <lineage>
        <taxon>Bacteria</taxon>
        <taxon>Pseudomonadati</taxon>
        <taxon>Bacteroidota</taxon>
        <taxon>Cytophagia</taxon>
        <taxon>Cytophagales</taxon>
        <taxon>Leadbetterellaceae</taxon>
        <taxon>Lacihabitans</taxon>
    </lineage>
</organism>
<protein>
    <submittedName>
        <fullName evidence="1">Uncharacterized protein</fullName>
    </submittedName>
</protein>
<keyword evidence="2" id="KW-1185">Reference proteome</keyword>
<sequence length="91" mass="10116">MIMASNEKIVRLERSKAVEHWVESDEEVSGKLVPHNARGHHIFKVRDSAVRFIEALRSSASSEQARLPGGGKVVRYRLCTGRDTVSKGGWG</sequence>
<evidence type="ECO:0000313" key="2">
    <source>
        <dbReference type="Proteomes" id="UP001204144"/>
    </source>
</evidence>
<gene>
    <name evidence="1" type="ORF">EGI31_12775</name>
</gene>
<dbReference type="Proteomes" id="UP001204144">
    <property type="component" value="Unassembled WGS sequence"/>
</dbReference>
<proteinExistence type="predicted"/>
<dbReference type="EMBL" id="RJUF01000041">
    <property type="protein sequence ID" value="MCP9763829.1"/>
    <property type="molecule type" value="Genomic_DNA"/>
</dbReference>
<dbReference type="AlphaFoldDB" id="A0AAE3H4D9"/>